<dbReference type="EMBL" id="CACSIO010000012">
    <property type="protein sequence ID" value="CAA0108430.1"/>
    <property type="molecule type" value="Genomic_DNA"/>
</dbReference>
<protein>
    <submittedName>
        <fullName evidence="2">p-hydroxybenzoate hydroxylase</fullName>
        <ecNumber evidence="2">1.14.13.2</ecNumber>
    </submittedName>
</protein>
<feature type="domain" description="FAD-binding" evidence="1">
    <location>
        <begin position="3"/>
        <end position="327"/>
    </location>
</feature>
<dbReference type="GO" id="GO:0071949">
    <property type="term" value="F:FAD binding"/>
    <property type="evidence" value="ECO:0007669"/>
    <property type="project" value="InterPro"/>
</dbReference>
<keyword evidence="3" id="KW-1185">Reference proteome</keyword>
<evidence type="ECO:0000313" key="3">
    <source>
        <dbReference type="Proteomes" id="UP000441399"/>
    </source>
</evidence>
<dbReference type="InterPro" id="IPR036188">
    <property type="entry name" value="FAD/NAD-bd_sf"/>
</dbReference>
<dbReference type="OrthoDB" id="103324at2"/>
<organism evidence="2 3">
    <name type="scientific">BD1-7 clade bacterium</name>
    <dbReference type="NCBI Taxonomy" id="2029982"/>
    <lineage>
        <taxon>Bacteria</taxon>
        <taxon>Pseudomonadati</taxon>
        <taxon>Pseudomonadota</taxon>
        <taxon>Gammaproteobacteria</taxon>
        <taxon>Cellvibrionales</taxon>
        <taxon>Spongiibacteraceae</taxon>
        <taxon>BD1-7 clade</taxon>
    </lineage>
</organism>
<name>A0A5S9PU57_9GAMM</name>
<dbReference type="AlphaFoldDB" id="A0A5S9PU57"/>
<evidence type="ECO:0000313" key="2">
    <source>
        <dbReference type="EMBL" id="CAA0108430.1"/>
    </source>
</evidence>
<proteinExistence type="predicted"/>
<dbReference type="SUPFAM" id="SSF51905">
    <property type="entry name" value="FAD/NAD(P)-binding domain"/>
    <property type="match status" value="1"/>
</dbReference>
<dbReference type="PRINTS" id="PR00420">
    <property type="entry name" value="RNGMNOXGNASE"/>
</dbReference>
<sequence>MRKTDVVIIGAGPSGALASKLLHAKGISTIVLERAQFPRFSIGESLLPQAMVYLEQAGMLDDVVNEGFQYKDGAVFLENGNKSTFDFRKKSSEGPGTTFQVQRARFDQILADNASAAGVEIRYQEEITAVDMDGPAPIVTAKNQAGETLQYQAKYVLDASGFGRVLPRMLDLETPSNFPSRQSLFTHVEDNITDPDYDRHKITIAIHPEHEDVWFWLIPFSNGRASVGVVAEESFFASYEGDPQEKLQTIIEQTPSLAALLTNAVFDTRVNQISGYSANVKSLWGKNYALLGNAGEFLDPIFSSGVTIAMKSASLIVPLVEKHLNGETVDWQKEYAEELQLGVNTFRAYVESWYNGDLQKVIFFEKPTENVKLSICSILAGYAWDTTNPFVKRPKKRIETLAGLCEATT</sequence>
<dbReference type="GO" id="GO:0018659">
    <property type="term" value="F:4-hydroxybenzoate 3-monooxygenase activity"/>
    <property type="evidence" value="ECO:0007669"/>
    <property type="project" value="UniProtKB-EC"/>
</dbReference>
<dbReference type="PANTHER" id="PTHR43747:SF1">
    <property type="entry name" value="SLR1998 PROTEIN"/>
    <property type="match status" value="1"/>
</dbReference>
<dbReference type="Proteomes" id="UP000441399">
    <property type="component" value="Unassembled WGS sequence"/>
</dbReference>
<dbReference type="InterPro" id="IPR002938">
    <property type="entry name" value="FAD-bd"/>
</dbReference>
<dbReference type="PANTHER" id="PTHR43747">
    <property type="entry name" value="FAD-BINDING PROTEIN"/>
    <property type="match status" value="1"/>
</dbReference>
<accession>A0A5S9PU57</accession>
<gene>
    <name evidence="2" type="primary">pobA</name>
    <name evidence="2" type="ORF">OPDIPICF_01345</name>
</gene>
<keyword evidence="2" id="KW-0560">Oxidoreductase</keyword>
<dbReference type="Pfam" id="PF01494">
    <property type="entry name" value="FAD_binding_3"/>
    <property type="match status" value="1"/>
</dbReference>
<dbReference type="EC" id="1.14.13.2" evidence="2"/>
<dbReference type="InterPro" id="IPR050816">
    <property type="entry name" value="Flavin-dep_Halogenase_NPB"/>
</dbReference>
<dbReference type="Gene3D" id="3.50.50.60">
    <property type="entry name" value="FAD/NAD(P)-binding domain"/>
    <property type="match status" value="1"/>
</dbReference>
<reference evidence="2 3" key="1">
    <citation type="submission" date="2019-11" db="EMBL/GenBank/DDBJ databases">
        <authorList>
            <person name="Holert J."/>
        </authorList>
    </citation>
    <scope>NUCLEOTIDE SEQUENCE [LARGE SCALE GENOMIC DNA]</scope>
    <source>
        <strain evidence="2">SB11_3</strain>
    </source>
</reference>
<evidence type="ECO:0000259" key="1">
    <source>
        <dbReference type="Pfam" id="PF01494"/>
    </source>
</evidence>